<evidence type="ECO:0000313" key="2">
    <source>
        <dbReference type="EMBL" id="KAK3394955.1"/>
    </source>
</evidence>
<evidence type="ECO:0000256" key="1">
    <source>
        <dbReference type="SAM" id="MobiDB-lite"/>
    </source>
</evidence>
<dbReference type="Proteomes" id="UP001285441">
    <property type="component" value="Unassembled WGS sequence"/>
</dbReference>
<organism evidence="2 3">
    <name type="scientific">Podospora didyma</name>
    <dbReference type="NCBI Taxonomy" id="330526"/>
    <lineage>
        <taxon>Eukaryota</taxon>
        <taxon>Fungi</taxon>
        <taxon>Dikarya</taxon>
        <taxon>Ascomycota</taxon>
        <taxon>Pezizomycotina</taxon>
        <taxon>Sordariomycetes</taxon>
        <taxon>Sordariomycetidae</taxon>
        <taxon>Sordariales</taxon>
        <taxon>Podosporaceae</taxon>
        <taxon>Podospora</taxon>
    </lineage>
</organism>
<keyword evidence="3" id="KW-1185">Reference proteome</keyword>
<protein>
    <submittedName>
        <fullName evidence="2">Uncharacterized protein</fullName>
    </submittedName>
</protein>
<gene>
    <name evidence="2" type="ORF">B0H63DRAFT_445038</name>
</gene>
<evidence type="ECO:0000313" key="3">
    <source>
        <dbReference type="Proteomes" id="UP001285441"/>
    </source>
</evidence>
<feature type="compositionally biased region" description="Acidic residues" evidence="1">
    <location>
        <begin position="240"/>
        <end position="261"/>
    </location>
</feature>
<sequence>MATPVPTARSVHWADELEQDLSKSEARRLISNASSLRWKQGLDGHIIITVGGRVQSPMQYETGWQGSEGGQVTEAALLQDALNQAEVLRYVSAPDGRIWVNGPDVIDPSASQEAGHAGHLSIFPLFVKMNSLDMGELRQLLDNRADIDGRARAINGHIKEALIDIACEFGIEEFVNMRRRFAPQSAAAPRAITPAVEEEDAPPAVSQAKSWISSFNISQLVQFIRNNILLPDLNVPSDPDTSDAEREESADDENAGNEEPAEEQHTAEAETTSQDESPHSTNPNLDKVISHIKGLNTILTNKEMSGDTSHLTNNWKLEYFTEHHLREHLRAITQFLLEFNHRFATTSTSDDDFTSAYNRAFVFDNQVPVTHLRELVFAILSIKNLAGNERRQMTAVQDRLRVAESLFEQFATVVAGAADDEEAVRQEWVAFMERERRLENVPMPTWDQVLENLCPEEAAAMRAAAMAAATA</sequence>
<reference evidence="2" key="2">
    <citation type="submission" date="2023-06" db="EMBL/GenBank/DDBJ databases">
        <authorList>
            <consortium name="Lawrence Berkeley National Laboratory"/>
            <person name="Haridas S."/>
            <person name="Hensen N."/>
            <person name="Bonometti L."/>
            <person name="Westerberg I."/>
            <person name="Brannstrom I.O."/>
            <person name="Guillou S."/>
            <person name="Cros-Aarteil S."/>
            <person name="Calhoun S."/>
            <person name="Kuo A."/>
            <person name="Mondo S."/>
            <person name="Pangilinan J."/>
            <person name="Riley R."/>
            <person name="LaButti K."/>
            <person name="Andreopoulos B."/>
            <person name="Lipzen A."/>
            <person name="Chen C."/>
            <person name="Yanf M."/>
            <person name="Daum C."/>
            <person name="Ng V."/>
            <person name="Clum A."/>
            <person name="Steindorff A."/>
            <person name="Ohm R."/>
            <person name="Martin F."/>
            <person name="Silar P."/>
            <person name="Natvig D."/>
            <person name="Lalanne C."/>
            <person name="Gautier V."/>
            <person name="Ament-velasquez S.L."/>
            <person name="Kruys A."/>
            <person name="Hutchinson M.I."/>
            <person name="Powell A.J."/>
            <person name="Barry K."/>
            <person name="Miller A.N."/>
            <person name="Grigoriev I.V."/>
            <person name="Debuchy R."/>
            <person name="Gladieux P."/>
            <person name="Thoren M.H."/>
            <person name="Johannesson H."/>
        </authorList>
    </citation>
    <scope>NUCLEOTIDE SEQUENCE</scope>
    <source>
        <strain evidence="2">CBS 232.78</strain>
    </source>
</reference>
<dbReference type="AlphaFoldDB" id="A0AAE0P7X0"/>
<name>A0AAE0P7X0_9PEZI</name>
<feature type="region of interest" description="Disordered" evidence="1">
    <location>
        <begin position="232"/>
        <end position="286"/>
    </location>
</feature>
<comment type="caution">
    <text evidence="2">The sequence shown here is derived from an EMBL/GenBank/DDBJ whole genome shotgun (WGS) entry which is preliminary data.</text>
</comment>
<accession>A0AAE0P7X0</accession>
<dbReference type="EMBL" id="JAULSW010000001">
    <property type="protein sequence ID" value="KAK3394955.1"/>
    <property type="molecule type" value="Genomic_DNA"/>
</dbReference>
<reference evidence="2" key="1">
    <citation type="journal article" date="2023" name="Mol. Phylogenet. Evol.">
        <title>Genome-scale phylogeny and comparative genomics of the fungal order Sordariales.</title>
        <authorList>
            <person name="Hensen N."/>
            <person name="Bonometti L."/>
            <person name="Westerberg I."/>
            <person name="Brannstrom I.O."/>
            <person name="Guillou S."/>
            <person name="Cros-Aarteil S."/>
            <person name="Calhoun S."/>
            <person name="Haridas S."/>
            <person name="Kuo A."/>
            <person name="Mondo S."/>
            <person name="Pangilinan J."/>
            <person name="Riley R."/>
            <person name="LaButti K."/>
            <person name="Andreopoulos B."/>
            <person name="Lipzen A."/>
            <person name="Chen C."/>
            <person name="Yan M."/>
            <person name="Daum C."/>
            <person name="Ng V."/>
            <person name="Clum A."/>
            <person name="Steindorff A."/>
            <person name="Ohm R.A."/>
            <person name="Martin F."/>
            <person name="Silar P."/>
            <person name="Natvig D.O."/>
            <person name="Lalanne C."/>
            <person name="Gautier V."/>
            <person name="Ament-Velasquez S.L."/>
            <person name="Kruys A."/>
            <person name="Hutchinson M.I."/>
            <person name="Powell A.J."/>
            <person name="Barry K."/>
            <person name="Miller A.N."/>
            <person name="Grigoriev I.V."/>
            <person name="Debuchy R."/>
            <person name="Gladieux P."/>
            <person name="Hiltunen Thoren M."/>
            <person name="Johannesson H."/>
        </authorList>
    </citation>
    <scope>NUCLEOTIDE SEQUENCE</scope>
    <source>
        <strain evidence="2">CBS 232.78</strain>
    </source>
</reference>
<proteinExistence type="predicted"/>